<proteinExistence type="predicted"/>
<name>A0A9D4HZP9_DREPO</name>
<protein>
    <submittedName>
        <fullName evidence="2">Uncharacterized protein</fullName>
    </submittedName>
</protein>
<dbReference type="AlphaFoldDB" id="A0A9D4HZP9"/>
<evidence type="ECO:0000313" key="2">
    <source>
        <dbReference type="EMBL" id="KAH3738773.1"/>
    </source>
</evidence>
<evidence type="ECO:0000256" key="1">
    <source>
        <dbReference type="SAM" id="MobiDB-lite"/>
    </source>
</evidence>
<evidence type="ECO:0000313" key="3">
    <source>
        <dbReference type="Proteomes" id="UP000828390"/>
    </source>
</evidence>
<accession>A0A9D4HZP9</accession>
<sequence length="80" mass="8483">MLGLGEDSGSQFSLSEDSCSPLSVGEDGRLCFDCYSPINAGEAHPEDELLEIGMLDLGEDICSQFSLCEDSCSQLSVGKD</sequence>
<reference evidence="2" key="1">
    <citation type="journal article" date="2019" name="bioRxiv">
        <title>The Genome of the Zebra Mussel, Dreissena polymorpha: A Resource for Invasive Species Research.</title>
        <authorList>
            <person name="McCartney M.A."/>
            <person name="Auch B."/>
            <person name="Kono T."/>
            <person name="Mallez S."/>
            <person name="Zhang Y."/>
            <person name="Obille A."/>
            <person name="Becker A."/>
            <person name="Abrahante J.E."/>
            <person name="Garbe J."/>
            <person name="Badalamenti J.P."/>
            <person name="Herman A."/>
            <person name="Mangelson H."/>
            <person name="Liachko I."/>
            <person name="Sullivan S."/>
            <person name="Sone E.D."/>
            <person name="Koren S."/>
            <person name="Silverstein K.A.T."/>
            <person name="Beckman K.B."/>
            <person name="Gohl D.M."/>
        </authorList>
    </citation>
    <scope>NUCLEOTIDE SEQUENCE</scope>
    <source>
        <strain evidence="2">Duluth1</strain>
        <tissue evidence="2">Whole animal</tissue>
    </source>
</reference>
<dbReference type="EMBL" id="JAIWYP010000011">
    <property type="protein sequence ID" value="KAH3738773.1"/>
    <property type="molecule type" value="Genomic_DNA"/>
</dbReference>
<organism evidence="2 3">
    <name type="scientific">Dreissena polymorpha</name>
    <name type="common">Zebra mussel</name>
    <name type="synonym">Mytilus polymorpha</name>
    <dbReference type="NCBI Taxonomy" id="45954"/>
    <lineage>
        <taxon>Eukaryota</taxon>
        <taxon>Metazoa</taxon>
        <taxon>Spiralia</taxon>
        <taxon>Lophotrochozoa</taxon>
        <taxon>Mollusca</taxon>
        <taxon>Bivalvia</taxon>
        <taxon>Autobranchia</taxon>
        <taxon>Heteroconchia</taxon>
        <taxon>Euheterodonta</taxon>
        <taxon>Imparidentia</taxon>
        <taxon>Neoheterodontei</taxon>
        <taxon>Myida</taxon>
        <taxon>Dreissenoidea</taxon>
        <taxon>Dreissenidae</taxon>
        <taxon>Dreissena</taxon>
    </lineage>
</organism>
<keyword evidence="3" id="KW-1185">Reference proteome</keyword>
<gene>
    <name evidence="2" type="ORF">DPMN_045416</name>
</gene>
<comment type="caution">
    <text evidence="2">The sequence shown here is derived from an EMBL/GenBank/DDBJ whole genome shotgun (WGS) entry which is preliminary data.</text>
</comment>
<dbReference type="Proteomes" id="UP000828390">
    <property type="component" value="Unassembled WGS sequence"/>
</dbReference>
<feature type="region of interest" description="Disordered" evidence="1">
    <location>
        <begin position="1"/>
        <end position="22"/>
    </location>
</feature>
<feature type="compositionally biased region" description="Polar residues" evidence="1">
    <location>
        <begin position="8"/>
        <end position="21"/>
    </location>
</feature>
<reference evidence="2" key="2">
    <citation type="submission" date="2020-11" db="EMBL/GenBank/DDBJ databases">
        <authorList>
            <person name="McCartney M.A."/>
            <person name="Auch B."/>
            <person name="Kono T."/>
            <person name="Mallez S."/>
            <person name="Becker A."/>
            <person name="Gohl D.M."/>
            <person name="Silverstein K.A.T."/>
            <person name="Koren S."/>
            <person name="Bechman K.B."/>
            <person name="Herman A."/>
            <person name="Abrahante J.E."/>
            <person name="Garbe J."/>
        </authorList>
    </citation>
    <scope>NUCLEOTIDE SEQUENCE</scope>
    <source>
        <strain evidence="2">Duluth1</strain>
        <tissue evidence="2">Whole animal</tissue>
    </source>
</reference>